<dbReference type="EMBL" id="BLAL01000194">
    <property type="protein sequence ID" value="GES90333.1"/>
    <property type="molecule type" value="Genomic_DNA"/>
</dbReference>
<sequence length="66" mass="7629">MNLGPCHPNVFLFRRLSKLNVTIRPVDNRTCSTLSLCDHMTNNRCLIIQIVSSSQLHNDCLFHFSR</sequence>
<dbReference type="EMBL" id="BEXD01001001">
    <property type="protein sequence ID" value="GBB91616.1"/>
    <property type="molecule type" value="Genomic_DNA"/>
</dbReference>
<evidence type="ECO:0000313" key="2">
    <source>
        <dbReference type="EMBL" id="GES90333.1"/>
    </source>
</evidence>
<protein>
    <submittedName>
        <fullName evidence="1">Uncharacterized protein</fullName>
    </submittedName>
</protein>
<dbReference type="Proteomes" id="UP000615446">
    <property type="component" value="Unassembled WGS sequence"/>
</dbReference>
<comment type="caution">
    <text evidence="1">The sequence shown here is derived from an EMBL/GenBank/DDBJ whole genome shotgun (WGS) entry which is preliminary data.</text>
</comment>
<keyword evidence="3" id="KW-1185">Reference proteome</keyword>
<evidence type="ECO:0000313" key="3">
    <source>
        <dbReference type="Proteomes" id="UP000247702"/>
    </source>
</evidence>
<proteinExistence type="predicted"/>
<name>A0A2Z6RGH6_9GLOM</name>
<organism evidence="1 3">
    <name type="scientific">Rhizophagus clarus</name>
    <dbReference type="NCBI Taxonomy" id="94130"/>
    <lineage>
        <taxon>Eukaryota</taxon>
        <taxon>Fungi</taxon>
        <taxon>Fungi incertae sedis</taxon>
        <taxon>Mucoromycota</taxon>
        <taxon>Glomeromycotina</taxon>
        <taxon>Glomeromycetes</taxon>
        <taxon>Glomerales</taxon>
        <taxon>Glomeraceae</taxon>
        <taxon>Rhizophagus</taxon>
    </lineage>
</organism>
<evidence type="ECO:0000313" key="1">
    <source>
        <dbReference type="EMBL" id="GBB91616.1"/>
    </source>
</evidence>
<dbReference type="Proteomes" id="UP000247702">
    <property type="component" value="Unassembled WGS sequence"/>
</dbReference>
<reference evidence="2" key="2">
    <citation type="submission" date="2019-10" db="EMBL/GenBank/DDBJ databases">
        <title>Conservation and host-specific expression of non-tandemly repeated heterogenous ribosome RNA gene in arbuscular mycorrhizal fungi.</title>
        <authorList>
            <person name="Maeda T."/>
            <person name="Kobayashi Y."/>
            <person name="Nakagawa T."/>
            <person name="Ezawa T."/>
            <person name="Yamaguchi K."/>
            <person name="Bino T."/>
            <person name="Nishimoto Y."/>
            <person name="Shigenobu S."/>
            <person name="Kawaguchi M."/>
        </authorList>
    </citation>
    <scope>NUCLEOTIDE SEQUENCE</scope>
    <source>
        <strain evidence="2">HR1</strain>
    </source>
</reference>
<accession>A0A2Z6RGH6</accession>
<gene>
    <name evidence="2" type="ORF">RCL2_001718900</name>
    <name evidence="1" type="ORF">RclHR1_00190029</name>
</gene>
<reference evidence="1 3" key="1">
    <citation type="submission" date="2017-11" db="EMBL/GenBank/DDBJ databases">
        <title>The genome of Rhizophagus clarus HR1 reveals common genetic basis of auxotrophy among arbuscular mycorrhizal fungi.</title>
        <authorList>
            <person name="Kobayashi Y."/>
        </authorList>
    </citation>
    <scope>NUCLEOTIDE SEQUENCE [LARGE SCALE GENOMIC DNA]</scope>
    <source>
        <strain evidence="1 3">HR1</strain>
    </source>
</reference>
<dbReference type="AlphaFoldDB" id="A0A2Z6RGH6"/>